<evidence type="ECO:0000256" key="1">
    <source>
        <dbReference type="SAM" id="Phobius"/>
    </source>
</evidence>
<protein>
    <submittedName>
        <fullName evidence="2">Stressosome-associated protein Prli42</fullName>
    </submittedName>
</protein>
<dbReference type="RefSeq" id="WP_342551770.1">
    <property type="nucleotide sequence ID" value="NZ_CP159992.1"/>
</dbReference>
<dbReference type="EMBL" id="CP159992">
    <property type="protein sequence ID" value="XCP96566.1"/>
    <property type="molecule type" value="Genomic_DNA"/>
</dbReference>
<proteinExistence type="predicted"/>
<dbReference type="InterPro" id="IPR049722">
    <property type="entry name" value="Prli42-like"/>
</dbReference>
<keyword evidence="1" id="KW-0812">Transmembrane</keyword>
<organism evidence="2">
    <name type="scientific">Paenibacillus sp. AN1007</name>
    <dbReference type="NCBI Taxonomy" id="3151385"/>
    <lineage>
        <taxon>Bacteria</taxon>
        <taxon>Bacillati</taxon>
        <taxon>Bacillota</taxon>
        <taxon>Bacilli</taxon>
        <taxon>Bacillales</taxon>
        <taxon>Paenibacillaceae</taxon>
        <taxon>Paenibacillus</taxon>
    </lineage>
</organism>
<reference evidence="2" key="1">
    <citation type="submission" date="2024-05" db="EMBL/GenBank/DDBJ databases">
        <title>Draft genome assemblies of 36 bacteria isolated from hibernating arctic ground squirrels.</title>
        <authorList>
            <person name="McKee H."/>
            <person name="Mullen L."/>
            <person name="Drown D.M."/>
            <person name="Duddleston K.N."/>
        </authorList>
    </citation>
    <scope>NUCLEOTIDE SEQUENCE</scope>
    <source>
        <strain evidence="2">AN1007</strain>
    </source>
</reference>
<keyword evidence="1" id="KW-0472">Membrane</keyword>
<keyword evidence="1" id="KW-1133">Transmembrane helix</keyword>
<accession>A0AAU8NHY0</accession>
<dbReference type="AlphaFoldDB" id="A0AAU8NHY0"/>
<gene>
    <name evidence="2" type="primary">prli42</name>
    <name evidence="2" type="ORF">ABXS70_07645</name>
</gene>
<evidence type="ECO:0000313" key="2">
    <source>
        <dbReference type="EMBL" id="XCP96566.1"/>
    </source>
</evidence>
<name>A0AAU8NHY0_9BACL</name>
<feature type="transmembrane region" description="Helical" evidence="1">
    <location>
        <begin position="9"/>
        <end position="27"/>
    </location>
</feature>
<dbReference type="NCBIfam" id="NF033880">
    <property type="entry name" value="Prli42"/>
    <property type="match status" value="1"/>
</dbReference>
<sequence length="33" mass="3802">MQNKKWFKIVIYLMLAAMIGSTIFIALEPLLFG</sequence>